<evidence type="ECO:0000313" key="1">
    <source>
        <dbReference type="EMBL" id="OHA29232.1"/>
    </source>
</evidence>
<dbReference type="InterPro" id="IPR014262">
    <property type="entry name" value="HAF_rpt"/>
</dbReference>
<dbReference type="Proteomes" id="UP000178089">
    <property type="component" value="Unassembled WGS sequence"/>
</dbReference>
<gene>
    <name evidence="1" type="ORF">A3F51_01300</name>
</gene>
<accession>A0A1G2N1M1</accession>
<dbReference type="AlphaFoldDB" id="A0A1G2N1M1"/>
<evidence type="ECO:0000313" key="2">
    <source>
        <dbReference type="Proteomes" id="UP000178089"/>
    </source>
</evidence>
<dbReference type="EMBL" id="MHRT01000005">
    <property type="protein sequence ID" value="OHA29232.1"/>
    <property type="molecule type" value="Genomic_DNA"/>
</dbReference>
<proteinExistence type="predicted"/>
<comment type="caution">
    <text evidence="1">The sequence shown here is derived from an EMBL/GenBank/DDBJ whole genome shotgun (WGS) entry which is preliminary data.</text>
</comment>
<dbReference type="STRING" id="1802315.A3F51_01300"/>
<dbReference type="InterPro" id="IPR029058">
    <property type="entry name" value="AB_hydrolase_fold"/>
</dbReference>
<organism evidence="1 2">
    <name type="scientific">Candidatus Taylorbacteria bacterium RIFCSPHIGHO2_12_FULL_45_16</name>
    <dbReference type="NCBI Taxonomy" id="1802315"/>
    <lineage>
        <taxon>Bacteria</taxon>
        <taxon>Candidatus Tayloriibacteriota</taxon>
    </lineage>
</organism>
<dbReference type="Gene3D" id="3.40.50.1820">
    <property type="entry name" value="alpha/beta hydrolase"/>
    <property type="match status" value="1"/>
</dbReference>
<dbReference type="NCBIfam" id="TIGR02913">
    <property type="entry name" value="HAF_rpt"/>
    <property type="match status" value="6"/>
</dbReference>
<protein>
    <submittedName>
        <fullName evidence="1">Uncharacterized protein</fullName>
    </submittedName>
</protein>
<dbReference type="SUPFAM" id="SSF53474">
    <property type="entry name" value="alpha/beta-Hydrolases"/>
    <property type="match status" value="1"/>
</dbReference>
<sequence>MKRNVLLLATMILIMAITTIVKVSAQTEETNQPTGTETLEKIMGSKMPLEIYPPAYLDWLKEWGDNPLPFVGPVKPARPVRPIIMALDGPSPNDPAPEYDYNVIDLGALGGTDSFANGINNDGKVVGRANAYAFLYSNGSMQNLGTLGGPDSNAHEVNSAGKVVGAAAYSSSSAHAFLYAGGSMSDLGTLGGSDSQAFGINNNDSIVGWSLISGNAYYHAYLYSGGSMQDIGTFPGNTGSHLSIAYGINDYGDIAGSSTTNGHVHAFLYADSVMQDIGTLGGNESAAYAINMYAEVVGYATTSGGAHHAMFYDYQNGTMQDLGVLSGGSSDAYGINVNAHVVGSSGNRAFLFSNGSMKDLNDVTIQHGTPWTLQSATAINDKGQIVGYGLNPSGQTHAFLLDPLSAGWRDAIEAQPSQPTYANCVSKGSGKSNLILATHGWQLFVTPTFPQPDVSWLDGMSNAINSYLVANSLTTWQVNTYKWIDKAWTFYPTHALNNAKQEGKMLGDCIAAQGWTHVHLISHSAGAGLIQAASERIKALSPSTTVHCTFLDPYVGKEFEGVGRYGSGADWADQYFSRDSLTQFGSVLTGPFTESPLDHAYNLDVTPLDPHKIVGAKFRSSATGLMEPCVRTITSHSWPYEFYSNTITGNVTTDYQGFGFPLSKEGGGWSSGVPSYTPGNDPAQLLGTADPTCTPDIQVTPPSYVNTVIDFTQSPIIQSDTGTIQKWIESLKLFSGSPAWIATVVSSTNPINVVSFNTQFTSTNGAQGVLSVLWDDQIIGTVDERIVNTNHYTFRFPNAVANSSHILGFRLDPFTNIQSVVTVTNIALNQIGVSQPFSLSFTGSTTNGAMVQQLTGEAGFDYHIQASTNLLNWTDIAVLANTNGLVRFYDQSSTNAPMKFYRGVSPY</sequence>
<name>A0A1G2N1M1_9BACT</name>
<reference evidence="1 2" key="1">
    <citation type="journal article" date="2016" name="Nat. Commun.">
        <title>Thousands of microbial genomes shed light on interconnected biogeochemical processes in an aquifer system.</title>
        <authorList>
            <person name="Anantharaman K."/>
            <person name="Brown C.T."/>
            <person name="Hug L.A."/>
            <person name="Sharon I."/>
            <person name="Castelle C.J."/>
            <person name="Probst A.J."/>
            <person name="Thomas B.C."/>
            <person name="Singh A."/>
            <person name="Wilkins M.J."/>
            <person name="Karaoz U."/>
            <person name="Brodie E.L."/>
            <person name="Williams K.H."/>
            <person name="Hubbard S.S."/>
            <person name="Banfield J.F."/>
        </authorList>
    </citation>
    <scope>NUCLEOTIDE SEQUENCE [LARGE SCALE GENOMIC DNA]</scope>
</reference>